<feature type="transmembrane region" description="Helical" evidence="8">
    <location>
        <begin position="182"/>
        <end position="201"/>
    </location>
</feature>
<dbReference type="KEGG" id="ckh:LVJ77_09195"/>
<accession>A0ABD8B6R8</accession>
<feature type="transmembrane region" description="Helical" evidence="8">
    <location>
        <begin position="103"/>
        <end position="122"/>
    </location>
</feature>
<keyword evidence="3" id="KW-0813">Transport</keyword>
<keyword evidence="5 8" id="KW-0812">Transmembrane</keyword>
<evidence type="ECO:0000256" key="3">
    <source>
        <dbReference type="ARBA" id="ARBA00022448"/>
    </source>
</evidence>
<feature type="transmembrane region" description="Helical" evidence="8">
    <location>
        <begin position="208"/>
        <end position="229"/>
    </location>
</feature>
<comment type="subcellular location">
    <subcellularLocation>
        <location evidence="1 8">Cell membrane</location>
        <topology evidence="1 8">Multi-pass membrane protein</topology>
    </subcellularLocation>
</comment>
<dbReference type="PANTHER" id="PTHR30269">
    <property type="entry name" value="TRANSMEMBRANE PROTEIN YFCA"/>
    <property type="match status" value="1"/>
</dbReference>
<dbReference type="EMBL" id="CP091521">
    <property type="protein sequence ID" value="XHH49697.1"/>
    <property type="molecule type" value="Genomic_DNA"/>
</dbReference>
<dbReference type="AlphaFoldDB" id="A0ABD8B6R8"/>
<keyword evidence="7 8" id="KW-0472">Membrane</keyword>
<protein>
    <recommendedName>
        <fullName evidence="8">Probable membrane transporter protein</fullName>
    </recommendedName>
</protein>
<dbReference type="RefSeq" id="WP_027009742.1">
    <property type="nucleotide sequence ID" value="NZ_CP091521.1"/>
</dbReference>
<comment type="similarity">
    <text evidence="2 8">Belongs to the 4-toluene sulfonate uptake permease (TSUP) (TC 2.A.102) family.</text>
</comment>
<dbReference type="Proteomes" id="UP000831534">
    <property type="component" value="Chromosome"/>
</dbReference>
<evidence type="ECO:0000256" key="5">
    <source>
        <dbReference type="ARBA" id="ARBA00022692"/>
    </source>
</evidence>
<feature type="transmembrane region" description="Helical" evidence="8">
    <location>
        <begin position="235"/>
        <end position="254"/>
    </location>
</feature>
<feature type="transmembrane region" description="Helical" evidence="8">
    <location>
        <begin position="6"/>
        <end position="26"/>
    </location>
</feature>
<evidence type="ECO:0000256" key="6">
    <source>
        <dbReference type="ARBA" id="ARBA00022989"/>
    </source>
</evidence>
<proteinExistence type="inferred from homology"/>
<keyword evidence="6 8" id="KW-1133">Transmembrane helix</keyword>
<feature type="transmembrane region" description="Helical" evidence="8">
    <location>
        <begin position="143"/>
        <end position="170"/>
    </location>
</feature>
<reference evidence="9 10" key="1">
    <citation type="journal article" date="2022" name="Res Sq">
        <title>Evolution of multicellular longitudinally dividing oral cavity symbionts (Neisseriaceae).</title>
        <authorList>
            <person name="Nyongesa S."/>
            <person name="Weber P."/>
            <person name="Bernet E."/>
            <person name="Pullido F."/>
            <person name="Nieckarz M."/>
            <person name="Delaby M."/>
            <person name="Nieves C."/>
            <person name="Viehboeck T."/>
            <person name="Krause N."/>
            <person name="Rivera-Millot A."/>
            <person name="Nakamura A."/>
            <person name="Vischer N."/>
            <person name="VanNieuwenhze M."/>
            <person name="Brun Y."/>
            <person name="Cava F."/>
            <person name="Bulgheresi S."/>
            <person name="Veyrier F."/>
        </authorList>
    </citation>
    <scope>NUCLEOTIDE SEQUENCE [LARGE SCALE GENOMIC DNA]</scope>
    <source>
        <strain evidence="9 10">17694</strain>
    </source>
</reference>
<sequence>MTDLTLWQYIAVIVLAVGAGVLNIVAGGGSNIILPMLMIFGVPPDIANGSNRVGVFLQSLTGIHGFAKADKIPPALQVWQIMLPTLLGGALGAAAASVLPNHLLKPALLLVMLAVAAMMLFKPNLLHHSPDTEPVNINRHRKAWAGMFCAGIYGGFVQAGVGLLMLPLLVALLRYDPVRANALKVLCTLGFTAVALLIFIVQGQVWWTLGLALAAGNVAGALIGVRVALKLSPDAMRWVVFAMTLVAVTVALFIK</sequence>
<dbReference type="PANTHER" id="PTHR30269:SF0">
    <property type="entry name" value="MEMBRANE TRANSPORTER PROTEIN YFCA-RELATED"/>
    <property type="match status" value="1"/>
</dbReference>
<evidence type="ECO:0000256" key="1">
    <source>
        <dbReference type="ARBA" id="ARBA00004651"/>
    </source>
</evidence>
<dbReference type="InterPro" id="IPR002781">
    <property type="entry name" value="TM_pro_TauE-like"/>
</dbReference>
<dbReference type="GO" id="GO:0005886">
    <property type="term" value="C:plasma membrane"/>
    <property type="evidence" value="ECO:0007669"/>
    <property type="project" value="UniProtKB-SubCell"/>
</dbReference>
<dbReference type="InterPro" id="IPR052017">
    <property type="entry name" value="TSUP"/>
</dbReference>
<evidence type="ECO:0000313" key="10">
    <source>
        <dbReference type="Proteomes" id="UP000831534"/>
    </source>
</evidence>
<evidence type="ECO:0000256" key="4">
    <source>
        <dbReference type="ARBA" id="ARBA00022475"/>
    </source>
</evidence>
<name>A0ABD8B6R8_9NEIS</name>
<dbReference type="Pfam" id="PF01925">
    <property type="entry name" value="TauE"/>
    <property type="match status" value="1"/>
</dbReference>
<evidence type="ECO:0000256" key="2">
    <source>
        <dbReference type="ARBA" id="ARBA00009142"/>
    </source>
</evidence>
<evidence type="ECO:0000256" key="8">
    <source>
        <dbReference type="RuleBase" id="RU363041"/>
    </source>
</evidence>
<gene>
    <name evidence="9" type="ORF">LVJ77_09195</name>
</gene>
<evidence type="ECO:0000313" key="9">
    <source>
        <dbReference type="EMBL" id="XHH49697.1"/>
    </source>
</evidence>
<evidence type="ECO:0000256" key="7">
    <source>
        <dbReference type="ARBA" id="ARBA00023136"/>
    </source>
</evidence>
<feature type="transmembrane region" description="Helical" evidence="8">
    <location>
        <begin position="78"/>
        <end position="97"/>
    </location>
</feature>
<keyword evidence="4 8" id="KW-1003">Cell membrane</keyword>
<keyword evidence="10" id="KW-1185">Reference proteome</keyword>
<organism evidence="9 10">
    <name type="scientific">Conchiformibius kuhniae</name>
    <dbReference type="NCBI Taxonomy" id="211502"/>
    <lineage>
        <taxon>Bacteria</taxon>
        <taxon>Pseudomonadati</taxon>
        <taxon>Pseudomonadota</taxon>
        <taxon>Betaproteobacteria</taxon>
        <taxon>Neisseriales</taxon>
        <taxon>Neisseriaceae</taxon>
        <taxon>Conchiformibius</taxon>
    </lineage>
</organism>